<dbReference type="RefSeq" id="WP_093362900.1">
    <property type="nucleotide sequence ID" value="NZ_FOLG01000023.1"/>
</dbReference>
<accession>A0A1I1QT88</accession>
<evidence type="ECO:0000313" key="2">
    <source>
        <dbReference type="EMBL" id="SFD25289.1"/>
    </source>
</evidence>
<keyword evidence="1" id="KW-0732">Signal</keyword>
<keyword evidence="3" id="KW-1185">Reference proteome</keyword>
<gene>
    <name evidence="2" type="ORF">SAMN04488094_12340</name>
</gene>
<proteinExistence type="predicted"/>
<feature type="signal peptide" evidence="1">
    <location>
        <begin position="1"/>
        <end position="24"/>
    </location>
</feature>
<dbReference type="AlphaFoldDB" id="A0A1I1QT88"/>
<name>A0A1I1QT88_9RHOB</name>
<dbReference type="PANTHER" id="PTHR39327">
    <property type="match status" value="1"/>
</dbReference>
<dbReference type="Gene3D" id="3.10.620.30">
    <property type="match status" value="1"/>
</dbReference>
<organism evidence="2 3">
    <name type="scientific">Tropicimonas isoalkanivorans</name>
    <dbReference type="NCBI Taxonomy" id="441112"/>
    <lineage>
        <taxon>Bacteria</taxon>
        <taxon>Pseudomonadati</taxon>
        <taxon>Pseudomonadota</taxon>
        <taxon>Alphaproteobacteria</taxon>
        <taxon>Rhodobacterales</taxon>
        <taxon>Roseobacteraceae</taxon>
        <taxon>Tropicimonas</taxon>
    </lineage>
</organism>
<protein>
    <submittedName>
        <fullName evidence="2">Predicted transglutaminase-like cysteine proteinase</fullName>
    </submittedName>
</protein>
<dbReference type="EMBL" id="FOLG01000023">
    <property type="protein sequence ID" value="SFD25289.1"/>
    <property type="molecule type" value="Genomic_DNA"/>
</dbReference>
<dbReference type="Proteomes" id="UP000198728">
    <property type="component" value="Unassembled WGS sequence"/>
</dbReference>
<dbReference type="STRING" id="441112.SAMN04488094_12340"/>
<sequence length="194" mass="21674">MCRLLVHSIAAPLFLLQMSAGARAELPACGPLDIPVLRVEPRPPQYRTFCATRPDQCPTAGDVSLQLDANNLRTIETTNLAVNAEIEFLPDMQCYGLEDHWTLPTDGYGDCEDIALEKRRRLVGAGLPAGALTLAIGHHEVELFPHAVLLLESDRGTHVLDNLTDRILCWSGAPYIYERRERADGMWIRFERPD</sequence>
<reference evidence="2 3" key="1">
    <citation type="submission" date="2016-10" db="EMBL/GenBank/DDBJ databases">
        <authorList>
            <person name="de Groot N.N."/>
        </authorList>
    </citation>
    <scope>NUCLEOTIDE SEQUENCE [LARGE SCALE GENOMIC DNA]</scope>
    <source>
        <strain evidence="2 3">DSM 19548</strain>
    </source>
</reference>
<evidence type="ECO:0000256" key="1">
    <source>
        <dbReference type="SAM" id="SignalP"/>
    </source>
</evidence>
<dbReference type="InterPro" id="IPR010319">
    <property type="entry name" value="Transglutaminase-like_Cys_pept"/>
</dbReference>
<dbReference type="OrthoDB" id="7206808at2"/>
<dbReference type="PANTHER" id="PTHR39327:SF1">
    <property type="entry name" value="BLR5470 PROTEIN"/>
    <property type="match status" value="1"/>
</dbReference>
<dbReference type="Pfam" id="PF06035">
    <property type="entry name" value="Peptidase_C93"/>
    <property type="match status" value="1"/>
</dbReference>
<evidence type="ECO:0000313" key="3">
    <source>
        <dbReference type="Proteomes" id="UP000198728"/>
    </source>
</evidence>
<feature type="chain" id="PRO_5011675621" evidence="1">
    <location>
        <begin position="25"/>
        <end position="194"/>
    </location>
</feature>